<gene>
    <name evidence="1" type="ORF">RPERSI_LOCUS24255</name>
</gene>
<name>A0ACA9RYK4_9GLOM</name>
<accession>A0ACA9RYK4</accession>
<organism evidence="1 2">
    <name type="scientific">Racocetra persica</name>
    <dbReference type="NCBI Taxonomy" id="160502"/>
    <lineage>
        <taxon>Eukaryota</taxon>
        <taxon>Fungi</taxon>
        <taxon>Fungi incertae sedis</taxon>
        <taxon>Mucoromycota</taxon>
        <taxon>Glomeromycotina</taxon>
        <taxon>Glomeromycetes</taxon>
        <taxon>Diversisporales</taxon>
        <taxon>Gigasporaceae</taxon>
        <taxon>Racocetra</taxon>
    </lineage>
</organism>
<reference evidence="1" key="1">
    <citation type="submission" date="2021-06" db="EMBL/GenBank/DDBJ databases">
        <authorList>
            <person name="Kallberg Y."/>
            <person name="Tangrot J."/>
            <person name="Rosling A."/>
        </authorList>
    </citation>
    <scope>NUCLEOTIDE SEQUENCE</scope>
    <source>
        <strain evidence="1">MA461A</strain>
    </source>
</reference>
<evidence type="ECO:0000313" key="1">
    <source>
        <dbReference type="EMBL" id="CAG8815580.1"/>
    </source>
</evidence>
<comment type="caution">
    <text evidence="1">The sequence shown here is derived from an EMBL/GenBank/DDBJ whole genome shotgun (WGS) entry which is preliminary data.</text>
</comment>
<feature type="non-terminal residue" evidence="1">
    <location>
        <position position="1"/>
    </location>
</feature>
<dbReference type="Proteomes" id="UP000789920">
    <property type="component" value="Unassembled WGS sequence"/>
</dbReference>
<keyword evidence="2" id="KW-1185">Reference proteome</keyword>
<evidence type="ECO:0000313" key="2">
    <source>
        <dbReference type="Proteomes" id="UP000789920"/>
    </source>
</evidence>
<protein>
    <submittedName>
        <fullName evidence="1">15331_t:CDS:1</fullName>
    </submittedName>
</protein>
<sequence length="309" mass="35524">FKEYKDETDETRILNKLADARQALNRLKRANVFDIKSVTRVLELTYGRRGPMRHQLLKPIINEPSEAPKPIVRGFPRTAPPRMSPSLQTLLSSQTKNLYPTLPVPKHKPLYPSRKANLLWRHYSKIMKTVMPPVDDVTLDQLEINAGKGTLTGQGVANRHISSRNHINDEPNRLRIHRDTGVPKSPRDPMKEGPYRSARPHNPRPRFIRRLYQKLLTKIPIMKESTEPTHLSNSVPDTSENKNPPTIMLPKKRKKQYIITKSPWADGRPLPLVNHTDWQGLDPVEVAKLIDDKKAQRLKKSYTSDNLLV</sequence>
<proteinExistence type="predicted"/>
<dbReference type="EMBL" id="CAJVQC010077449">
    <property type="protein sequence ID" value="CAG8815580.1"/>
    <property type="molecule type" value="Genomic_DNA"/>
</dbReference>